<dbReference type="AlphaFoldDB" id="A0A1B1AJE0"/>
<dbReference type="OrthoDB" id="7203912at2"/>
<feature type="compositionally biased region" description="Basic and acidic residues" evidence="1">
    <location>
        <begin position="28"/>
        <end position="47"/>
    </location>
</feature>
<feature type="compositionally biased region" description="Low complexity" evidence="1">
    <location>
        <begin position="265"/>
        <end position="286"/>
    </location>
</feature>
<accession>A0A1B1AJE0</accession>
<organism evidence="3 4">
    <name type="scientific">Candidatus Viadribacter manganicus</name>
    <dbReference type="NCBI Taxonomy" id="1759059"/>
    <lineage>
        <taxon>Bacteria</taxon>
        <taxon>Pseudomonadati</taxon>
        <taxon>Pseudomonadota</taxon>
        <taxon>Alphaproteobacteria</taxon>
        <taxon>Hyphomonadales</taxon>
        <taxon>Hyphomonadaceae</taxon>
        <taxon>Candidatus Viadribacter</taxon>
    </lineage>
</organism>
<feature type="compositionally biased region" description="Low complexity" evidence="1">
    <location>
        <begin position="108"/>
        <end position="133"/>
    </location>
</feature>
<sequence length="475" mass="49340">MDFAPEPVRDAFPPPPSRPAQATSAPDANDRSFNDHLDEASEPRERPAATQNEARNDNAAPVEARAPRSEDSEATEENIDPDTALLGGPLPPTAPPVAAPIIVQLAAAEPAPQQAQPQDDAPIAPLDAQLAAPPTTPAPTLPDASAKAPTDTGAAGEPVDANASNKAATPDVKDATSKAAQPETAPQTQQPAQTNADPTAQQQQQENPQQAATTDLPQAVQQAIAATINPAPQVASPPAARTTKDVAQTIDAKATPDARDAKTEAPVAHAKAQAQAPKASNANNASIDALPAPQTNANAPDTSQIAENSAISTTASQASTHVQHASAETGAQRAAPAAAQVGREIIRRFNGGTTNFEMRLDPAELGRVDVRMEVTRDNRVTAIVTADNPQALTELARHARELEQQLQSAGLQLSDAGLSFDLRQGAQGERDAQDANPSSRNPGGENAATSEQQPAPIARPIGYERWRGVRVDVMV</sequence>
<feature type="region of interest" description="Disordered" evidence="1">
    <location>
        <begin position="1"/>
        <end position="96"/>
    </location>
</feature>
<evidence type="ECO:0000313" key="4">
    <source>
        <dbReference type="Proteomes" id="UP000092498"/>
    </source>
</evidence>
<feature type="compositionally biased region" description="Basic and acidic residues" evidence="1">
    <location>
        <begin position="254"/>
        <end position="263"/>
    </location>
</feature>
<evidence type="ECO:0000259" key="2">
    <source>
        <dbReference type="Pfam" id="PF02120"/>
    </source>
</evidence>
<name>A0A1B1AJE0_9PROT</name>
<dbReference type="InterPro" id="IPR038610">
    <property type="entry name" value="FliK-like_C_sf"/>
</dbReference>
<dbReference type="RefSeq" id="WP_066772033.1">
    <property type="nucleotide sequence ID" value="NZ_CP013244.1"/>
</dbReference>
<gene>
    <name evidence="3" type="ORF">ATE48_12570</name>
</gene>
<feature type="region of interest" description="Disordered" evidence="1">
    <location>
        <begin position="425"/>
        <end position="461"/>
    </location>
</feature>
<feature type="compositionally biased region" description="Low complexity" evidence="1">
    <location>
        <begin position="179"/>
        <end position="214"/>
    </location>
</feature>
<reference evidence="3 4" key="1">
    <citation type="submission" date="2015-11" db="EMBL/GenBank/DDBJ databases">
        <title>Whole-Genome Sequence of Candidatus Oderbacter manganicum from the National Park Lower Oder Valley, Germany.</title>
        <authorList>
            <person name="Braun B."/>
            <person name="Liere K."/>
            <person name="Szewzyk U."/>
        </authorList>
    </citation>
    <scope>NUCLEOTIDE SEQUENCE [LARGE SCALE GENOMIC DNA]</scope>
    <source>
        <strain evidence="3 4">OTSz_A_272</strain>
    </source>
</reference>
<feature type="region of interest" description="Disordered" evidence="1">
    <location>
        <begin position="108"/>
        <end position="301"/>
    </location>
</feature>
<evidence type="ECO:0000313" key="3">
    <source>
        <dbReference type="EMBL" id="ANP46689.1"/>
    </source>
</evidence>
<protein>
    <recommendedName>
        <fullName evidence="2">Flagellar hook-length control protein-like C-terminal domain-containing protein</fullName>
    </recommendedName>
</protein>
<keyword evidence="4" id="KW-1185">Reference proteome</keyword>
<dbReference type="STRING" id="1759059.ATE48_12570"/>
<dbReference type="Pfam" id="PF02120">
    <property type="entry name" value="Flg_hook"/>
    <property type="match status" value="1"/>
</dbReference>
<proteinExistence type="predicted"/>
<dbReference type="InParanoid" id="A0A1B1AJE0"/>
<dbReference type="EMBL" id="CP013244">
    <property type="protein sequence ID" value="ANP46689.1"/>
    <property type="molecule type" value="Genomic_DNA"/>
</dbReference>
<feature type="compositionally biased region" description="Polar residues" evidence="1">
    <location>
        <begin position="435"/>
        <end position="453"/>
    </location>
</feature>
<dbReference type="KEGG" id="cbot:ATE48_12570"/>
<feature type="domain" description="Flagellar hook-length control protein-like C-terminal" evidence="2">
    <location>
        <begin position="345"/>
        <end position="420"/>
    </location>
</feature>
<dbReference type="Gene3D" id="3.30.750.140">
    <property type="match status" value="1"/>
</dbReference>
<dbReference type="Proteomes" id="UP000092498">
    <property type="component" value="Chromosome"/>
</dbReference>
<dbReference type="InterPro" id="IPR021136">
    <property type="entry name" value="Flagellar_hook_control-like_C"/>
</dbReference>
<dbReference type="CDD" id="cd17470">
    <property type="entry name" value="T3SS_Flik_C"/>
    <property type="match status" value="1"/>
</dbReference>
<evidence type="ECO:0000256" key="1">
    <source>
        <dbReference type="SAM" id="MobiDB-lite"/>
    </source>
</evidence>